<proteinExistence type="predicted"/>
<dbReference type="GO" id="GO:0043041">
    <property type="term" value="P:amino acid activation for nonribosomal peptide biosynthetic process"/>
    <property type="evidence" value="ECO:0007669"/>
    <property type="project" value="TreeGrafter"/>
</dbReference>
<evidence type="ECO:0000313" key="6">
    <source>
        <dbReference type="Proteomes" id="UP000292345"/>
    </source>
</evidence>
<dbReference type="PROSITE" id="PS00455">
    <property type="entry name" value="AMP_BINDING"/>
    <property type="match status" value="2"/>
</dbReference>
<dbReference type="SUPFAM" id="SSF47336">
    <property type="entry name" value="ACP-like"/>
    <property type="match status" value="2"/>
</dbReference>
<dbReference type="InterPro" id="IPR036736">
    <property type="entry name" value="ACP-like_sf"/>
</dbReference>
<dbReference type="EMBL" id="PPUZ01000010">
    <property type="protein sequence ID" value="RZM84286.1"/>
    <property type="molecule type" value="Genomic_DNA"/>
</dbReference>
<dbReference type="SUPFAM" id="SSF56801">
    <property type="entry name" value="Acetyl-CoA synthetase-like"/>
    <property type="match status" value="2"/>
</dbReference>
<keyword evidence="3" id="KW-0597">Phosphoprotein</keyword>
<dbReference type="GO" id="GO:0047527">
    <property type="term" value="F:2,3-dihydroxybenzoate-serine ligase activity"/>
    <property type="evidence" value="ECO:0007669"/>
    <property type="project" value="TreeGrafter"/>
</dbReference>
<comment type="caution">
    <text evidence="5">The sequence shown here is derived from an EMBL/GenBank/DDBJ whole genome shotgun (WGS) entry which is preliminary data.</text>
</comment>
<dbReference type="Pfam" id="PF00668">
    <property type="entry name" value="Condensation"/>
    <property type="match status" value="2"/>
</dbReference>
<dbReference type="InterPro" id="IPR045851">
    <property type="entry name" value="AMP-bd_C_sf"/>
</dbReference>
<feature type="domain" description="Carrier" evidence="4">
    <location>
        <begin position="2139"/>
        <end position="2214"/>
    </location>
</feature>
<dbReference type="InterPro" id="IPR009081">
    <property type="entry name" value="PP-bd_ACP"/>
</dbReference>
<dbReference type="PROSITE" id="PS00012">
    <property type="entry name" value="PHOSPHOPANTETHEINE"/>
    <property type="match status" value="1"/>
</dbReference>
<dbReference type="InterPro" id="IPR023213">
    <property type="entry name" value="CAT-like_dom_sf"/>
</dbReference>
<dbReference type="GO" id="GO:0009366">
    <property type="term" value="C:enterobactin synthetase complex"/>
    <property type="evidence" value="ECO:0007669"/>
    <property type="project" value="TreeGrafter"/>
</dbReference>
<evidence type="ECO:0000256" key="1">
    <source>
        <dbReference type="ARBA" id="ARBA00001957"/>
    </source>
</evidence>
<dbReference type="RefSeq" id="WP_130244251.1">
    <property type="nucleotide sequence ID" value="NZ_PPUZ01000010.1"/>
</dbReference>
<evidence type="ECO:0000259" key="4">
    <source>
        <dbReference type="PROSITE" id="PS50075"/>
    </source>
</evidence>
<dbReference type="SMART" id="SM00823">
    <property type="entry name" value="PKS_PP"/>
    <property type="match status" value="1"/>
</dbReference>
<dbReference type="InterPro" id="IPR010071">
    <property type="entry name" value="AA_adenyl_dom"/>
</dbReference>
<keyword evidence="2" id="KW-0596">Phosphopantetheine</keyword>
<dbReference type="Gene3D" id="3.40.50.12780">
    <property type="entry name" value="N-terminal domain of ligase-like"/>
    <property type="match status" value="2"/>
</dbReference>
<dbReference type="InterPro" id="IPR041464">
    <property type="entry name" value="TubC_N"/>
</dbReference>
<sequence length="2246" mass="251337">MESLLKQFQRKNILLKVDGDELVVKAPAGTLSQADRAQLRENKAALIDYLKQQRQPSVLRHIAQAPVLPAYPLSFAQQRLALIDQLEQGSHQYNVPAVLRLTGTLSIERLTRALQALLSKHTQLAMGIELQGEHFVQRPLDPALFELEFRDLSTSASAQADFEAIAIAQANRAFVLDSELKMRAELVKMAEQHHKLLLTFHHIATDGWSTALLISDLNHFYNNPDDACEPHALEYHDFAYWQHQHYSKHALATSLAYWQQRLNDAPQISALPTDRARGAKASYAGDNVFVTLSVPLSAQVQQFCRRSGVSEFAFWQGAFLWLRGLYSGEMKQVIGVPMANRESAQLHPIVGFFVNTLPFFTELKPELGLRSWLKQLQLQNAQDMAHQRTPFEWIVEQLADRSMSVHPLFQSLFVFQNNRQVALSLNDLSVELEDTRRKSALFDLQLEVHVEDAVRLRWEFNTDLYDKQTVVQMAANYEALIQAWCSAQPDSLLSTFSLTRPIDSLPVLPPPAAPLMPLWHDMVQRHADSPALTDGTQTLSYQALFERVERAVACLHTHHVGSKDKVAIALPRSVDYVVAVLACMRLGAAYVPLDLTQPATRHAMILEDAQPKVMICAEPDTSLGQCVQITTSSLRCHPAQSVPVAWADAATELYVLYTSGSTGKPKGVRQTHGALANHIASVKAMTPALSGALKGAFIAATGFDMSFTDFMLPLTSGGCCVVLDDGCRKDMQKLADAITTHQLQWLNLPYSLLQMLATHISHQGGRLPSLKVVTSSAEALQITPEIRRFFSDHPQCRLVNHYGPTETHVVTGLNLPPEPASWPVFPAIGQAMSGNHALVCNADLMVLADGLPGELVILGHSVAAGYRDGAPEQHRFVTLMLANQPVRAYRTGDRVYRNHNGELIYLGRIDRQVHHKGYRIELGEIESIVRQHSNIEAAVALLSEENGLELYYIPAPHTALSSNEIQQFCHNYLPDYMIPGRCLTVTHIPLGSNGKVDTAALRAAGQDCADSKALQRPHSETEIALLEMWNQWLDKPLLDISIDFFVAGGDSMKIVQLVHQIQQHWQVPLTASHFYLLPSVQLQAQVIDLMSRQQSHTGPVTRLTPSSHSANPSHDEVLKALAIWQAVVIAGGRIWRERHGNTVCLVLDENHCEVRCQQVAEHANTLLMLVDEAACEQPNTMDEHVEQTDVFAMSEQQNSIWMHIKTRCIAALYNMPFAMRLQGQLDVERLQKTLDTMLLRHTMLRCAVVETEQPAKLQVQTHQHWPLRQLDLRQLPATEQHNALQQALAQDATEAFDFTHGPLARASLVQLSDTEWVLSIVVHHLASDGYSSSSLIRSFSQYYAQEEEFGVKGDQSYRHFIAWQQDYLDASAGRAARAFWRDYLHEAPLRHGLCLRADAHIQPPTLAGQRVSRVLTPEQYQQFKQSAASQGVTPYTLLNGLFALLLSRYSGESDVVFGTLYNGRVDSRFQDTVGMFTNTLPVRTKVQAELTLADFIAAQTHNLQQLERHQQYPFNAIVDAHNPPRLNNTMPIVQVLLSWQNFLSDTLRLPQLSAQLLDFPVSDCKFELKLDAIEQHQGLQLNWEFRTALFEETFVAQLADSLLDLIVHSGDNWHRPVAKLPMCLSAQAAIDRGCTQPLPAEFGLASRLYDVVVNTPDKLAIQTRTAQLTFAQLWYWVSAYQSYLQAHGVKAGDKIALYMDKHLTMPALYFAIWQLGATVVPLDRRYPNTRVAHIVADAQARLLLCEDAEQFRETNVAAVTDWQSVVPEKQMFLPRPQSDARASAYILYTSGTTGKPKGVCVGHQQLFNFKLAFMEQLTELTGGGLTRWLWNASPGFDTSLKGMITLAMGCELVIPQEVDSLDMVSMADLIKRFHIPIYNGTVTQFKHLQQQLDQQQPLHLILGGEAMNQALWEQLQEYCERTTSRCLNAYGPTETTINASYSVVTQAPYTNIGNAVVNAELAVVDEFGQLLPKGAIGELWISGELVAQGYHGLASGASAFADHASHTELSRSYRSKDKVVMLDNGSLLYLGRMDRQVKVRGYRIELGEIERACMRHDAVAQAHICIRQFNNEDQLVAYLAGEQAGLCEQVRAELMQCLPAYMIPAAFVQLPQLPCNQHGKIDESKLPPAQLTQQHQAVEPQTQTEQQVSQQWQKVLGLSTLDCTTNFFALGGNSLLAVRALQQLEIDFELKLPLNLIMEYPDVQSLATYIDNQKQQQNKELTDMLQDIESMSEEQVSALLDSMMEQ</sequence>
<evidence type="ECO:0000313" key="5">
    <source>
        <dbReference type="EMBL" id="RZM84286.1"/>
    </source>
</evidence>
<feature type="domain" description="Carrier" evidence="4">
    <location>
        <begin position="1016"/>
        <end position="1091"/>
    </location>
</feature>
<dbReference type="CDD" id="cd19531">
    <property type="entry name" value="LCL_NRPS-like"/>
    <property type="match status" value="1"/>
</dbReference>
<dbReference type="Gene3D" id="3.30.300.30">
    <property type="match status" value="2"/>
</dbReference>
<accession>A0A4V2E401</accession>
<name>A0A4V2E401_9GAMM</name>
<dbReference type="SUPFAM" id="SSF52777">
    <property type="entry name" value="CoA-dependent acyltransferases"/>
    <property type="match status" value="4"/>
</dbReference>
<evidence type="ECO:0000256" key="2">
    <source>
        <dbReference type="ARBA" id="ARBA00022450"/>
    </source>
</evidence>
<protein>
    <recommendedName>
        <fullName evidence="4">Carrier domain-containing protein</fullName>
    </recommendedName>
</protein>
<organism evidence="5 6">
    <name type="scientific">Pseudoalteromonas rubra</name>
    <dbReference type="NCBI Taxonomy" id="43658"/>
    <lineage>
        <taxon>Bacteria</taxon>
        <taxon>Pseudomonadati</taxon>
        <taxon>Pseudomonadota</taxon>
        <taxon>Gammaproteobacteria</taxon>
        <taxon>Alteromonadales</taxon>
        <taxon>Pseudoalteromonadaceae</taxon>
        <taxon>Pseudoalteromonas</taxon>
    </lineage>
</organism>
<dbReference type="Proteomes" id="UP000292345">
    <property type="component" value="Unassembled WGS sequence"/>
</dbReference>
<dbReference type="InterPro" id="IPR020806">
    <property type="entry name" value="PKS_PP-bd"/>
</dbReference>
<dbReference type="InterPro" id="IPR044894">
    <property type="entry name" value="TubC_N_sf"/>
</dbReference>
<reference evidence="5 6" key="1">
    <citation type="submission" date="2018-01" db="EMBL/GenBank/DDBJ databases">
        <title>Co-occurrence of chitin degradation, pigmentation and bioactivity in marine Pseudoalteromonas.</title>
        <authorList>
            <person name="Paulsen S."/>
            <person name="Gram L."/>
            <person name="Machado H."/>
        </authorList>
    </citation>
    <scope>NUCLEOTIDE SEQUENCE [LARGE SCALE GENOMIC DNA]</scope>
    <source>
        <strain evidence="5 6">S1946</strain>
    </source>
</reference>
<dbReference type="GO" id="GO:0009239">
    <property type="term" value="P:enterobactin biosynthetic process"/>
    <property type="evidence" value="ECO:0007669"/>
    <property type="project" value="TreeGrafter"/>
</dbReference>
<dbReference type="Gene3D" id="1.10.1200.10">
    <property type="entry name" value="ACP-like"/>
    <property type="match status" value="2"/>
</dbReference>
<gene>
    <name evidence="5" type="ORF">C3B51_04030</name>
</gene>
<dbReference type="InterPro" id="IPR006162">
    <property type="entry name" value="Ppantetheine_attach_site"/>
</dbReference>
<dbReference type="Pfam" id="PF18563">
    <property type="entry name" value="TubC_N"/>
    <property type="match status" value="1"/>
</dbReference>
<comment type="cofactor">
    <cofactor evidence="1">
        <name>pantetheine 4'-phosphate</name>
        <dbReference type="ChEBI" id="CHEBI:47942"/>
    </cofactor>
</comment>
<evidence type="ECO:0000256" key="3">
    <source>
        <dbReference type="ARBA" id="ARBA00022553"/>
    </source>
</evidence>
<dbReference type="Gene3D" id="3.30.559.30">
    <property type="entry name" value="Nonribosomal peptide synthetase, condensation domain"/>
    <property type="match status" value="2"/>
</dbReference>
<dbReference type="PANTHER" id="PTHR45527">
    <property type="entry name" value="NONRIBOSOMAL PEPTIDE SYNTHETASE"/>
    <property type="match status" value="1"/>
</dbReference>
<dbReference type="InterPro" id="IPR000873">
    <property type="entry name" value="AMP-dep_synth/lig_dom"/>
</dbReference>
<dbReference type="PROSITE" id="PS50075">
    <property type="entry name" value="CARRIER"/>
    <property type="match status" value="2"/>
</dbReference>
<dbReference type="GO" id="GO:0031177">
    <property type="term" value="F:phosphopantetheine binding"/>
    <property type="evidence" value="ECO:0007669"/>
    <property type="project" value="InterPro"/>
</dbReference>
<dbReference type="PANTHER" id="PTHR45527:SF1">
    <property type="entry name" value="FATTY ACID SYNTHASE"/>
    <property type="match status" value="1"/>
</dbReference>
<dbReference type="NCBIfam" id="TIGR01733">
    <property type="entry name" value="AA-adenyl-dom"/>
    <property type="match status" value="1"/>
</dbReference>
<dbReference type="Gene3D" id="1.10.10.1830">
    <property type="entry name" value="Non-ribosomal peptide synthase, adenylation domain"/>
    <property type="match status" value="1"/>
</dbReference>
<dbReference type="Pfam" id="PF00501">
    <property type="entry name" value="AMP-binding"/>
    <property type="match status" value="2"/>
</dbReference>
<dbReference type="InterPro" id="IPR020845">
    <property type="entry name" value="AMP-binding_CS"/>
</dbReference>
<dbReference type="Pfam" id="PF00550">
    <property type="entry name" value="PP-binding"/>
    <property type="match status" value="2"/>
</dbReference>
<dbReference type="Gene3D" id="3.30.559.10">
    <property type="entry name" value="Chloramphenicol acetyltransferase-like domain"/>
    <property type="match status" value="2"/>
</dbReference>
<dbReference type="CDD" id="cd05930">
    <property type="entry name" value="A_NRPS"/>
    <property type="match status" value="2"/>
</dbReference>
<dbReference type="InterPro" id="IPR042099">
    <property type="entry name" value="ANL_N_sf"/>
</dbReference>
<dbReference type="InterPro" id="IPR001242">
    <property type="entry name" value="Condensation_dom"/>
</dbReference>
<dbReference type="GO" id="GO:0005829">
    <property type="term" value="C:cytosol"/>
    <property type="evidence" value="ECO:0007669"/>
    <property type="project" value="TreeGrafter"/>
</dbReference>